<dbReference type="SMART" id="SM01266">
    <property type="entry name" value="Mac"/>
    <property type="match status" value="1"/>
</dbReference>
<keyword evidence="3" id="KW-0012">Acyltransferase</keyword>
<evidence type="ECO:0000256" key="1">
    <source>
        <dbReference type="ARBA" id="ARBA00007274"/>
    </source>
</evidence>
<keyword evidence="2" id="KW-0808">Transferase</keyword>
<dbReference type="InterPro" id="IPR024688">
    <property type="entry name" value="Mac_dom"/>
</dbReference>
<evidence type="ECO:0000313" key="5">
    <source>
        <dbReference type="EMBL" id="KKA20997.1"/>
    </source>
</evidence>
<dbReference type="InterPro" id="IPR051159">
    <property type="entry name" value="Hexapeptide_acetyltransf"/>
</dbReference>
<dbReference type="GeneID" id="25317324"/>
<dbReference type="RefSeq" id="XP_013327609.1">
    <property type="nucleotide sequence ID" value="XM_013472155.1"/>
</dbReference>
<evidence type="ECO:0000256" key="3">
    <source>
        <dbReference type="ARBA" id="ARBA00023315"/>
    </source>
</evidence>
<dbReference type="EMBL" id="LASV01000212">
    <property type="protein sequence ID" value="KKA20997.1"/>
    <property type="molecule type" value="Genomic_DNA"/>
</dbReference>
<accession>A0A0F4YRS8</accession>
<sequence>MASTTKDPAAIQAARALNNVPWCDDYEKMISGMLYNPLNPTLVQARMRAKRLTMKYNSHLPDDATPESLQADREKILSELLGRVGPECYIEPPFHVDYGCNVSIGRNFYANVNLTILDCALVTIGHRVMIGPSVSILAATHETEVQSRRDNIEYARPVTIGNDCWIGGNVVLLAGVTIGNGCTIGAGAVVTKDIPPFSVAVGSPAKVVRKVTPLPDID</sequence>
<organism evidence="5 6">
    <name type="scientific">Rasamsonia emersonii (strain ATCC 16479 / CBS 393.64 / IMI 116815)</name>
    <dbReference type="NCBI Taxonomy" id="1408163"/>
    <lineage>
        <taxon>Eukaryota</taxon>
        <taxon>Fungi</taxon>
        <taxon>Dikarya</taxon>
        <taxon>Ascomycota</taxon>
        <taxon>Pezizomycotina</taxon>
        <taxon>Eurotiomycetes</taxon>
        <taxon>Eurotiomycetidae</taxon>
        <taxon>Eurotiales</taxon>
        <taxon>Trichocomaceae</taxon>
        <taxon>Rasamsonia</taxon>
    </lineage>
</organism>
<dbReference type="PANTHER" id="PTHR23416:SF23">
    <property type="entry name" value="ACETYLTRANSFERASE C18B11.09C-RELATED"/>
    <property type="match status" value="1"/>
</dbReference>
<feature type="domain" description="Maltose/galactoside acetyltransferase" evidence="4">
    <location>
        <begin position="26"/>
        <end position="86"/>
    </location>
</feature>
<proteinExistence type="inferred from homology"/>
<dbReference type="Pfam" id="PF12464">
    <property type="entry name" value="Mac"/>
    <property type="match status" value="1"/>
</dbReference>
<dbReference type="SUPFAM" id="SSF51161">
    <property type="entry name" value="Trimeric LpxA-like enzymes"/>
    <property type="match status" value="1"/>
</dbReference>
<name>A0A0F4YRS8_RASE3</name>
<dbReference type="STRING" id="1408163.A0A0F4YRS8"/>
<dbReference type="PANTHER" id="PTHR23416">
    <property type="entry name" value="SIALIC ACID SYNTHASE-RELATED"/>
    <property type="match status" value="1"/>
</dbReference>
<gene>
    <name evidence="5" type="ORF">T310_4977</name>
</gene>
<dbReference type="AlphaFoldDB" id="A0A0F4YRS8"/>
<keyword evidence="6" id="KW-1185">Reference proteome</keyword>
<dbReference type="Gene3D" id="2.160.10.10">
    <property type="entry name" value="Hexapeptide repeat proteins"/>
    <property type="match status" value="1"/>
</dbReference>
<dbReference type="FunFam" id="2.160.10.10:FF:000025">
    <property type="entry name" value="Hexapeptide-repeat containing-acetyltransferase"/>
    <property type="match status" value="1"/>
</dbReference>
<evidence type="ECO:0000313" key="6">
    <source>
        <dbReference type="Proteomes" id="UP000053958"/>
    </source>
</evidence>
<dbReference type="Pfam" id="PF00132">
    <property type="entry name" value="Hexapep"/>
    <property type="match status" value="1"/>
</dbReference>
<comment type="similarity">
    <text evidence="1">Belongs to the transferase hexapeptide repeat family.</text>
</comment>
<evidence type="ECO:0000256" key="2">
    <source>
        <dbReference type="ARBA" id="ARBA00022679"/>
    </source>
</evidence>
<evidence type="ECO:0000259" key="4">
    <source>
        <dbReference type="SMART" id="SM01266"/>
    </source>
</evidence>
<dbReference type="Proteomes" id="UP000053958">
    <property type="component" value="Unassembled WGS sequence"/>
</dbReference>
<dbReference type="InterPro" id="IPR011004">
    <property type="entry name" value="Trimer_LpxA-like_sf"/>
</dbReference>
<dbReference type="GO" id="GO:0008374">
    <property type="term" value="F:O-acyltransferase activity"/>
    <property type="evidence" value="ECO:0007669"/>
    <property type="project" value="TreeGrafter"/>
</dbReference>
<dbReference type="InterPro" id="IPR001451">
    <property type="entry name" value="Hexapep"/>
</dbReference>
<dbReference type="CDD" id="cd03357">
    <property type="entry name" value="LbH_MAT_GAT"/>
    <property type="match status" value="1"/>
</dbReference>
<dbReference type="GO" id="GO:0016407">
    <property type="term" value="F:acetyltransferase activity"/>
    <property type="evidence" value="ECO:0007669"/>
    <property type="project" value="InterPro"/>
</dbReference>
<protein>
    <recommendedName>
        <fullName evidence="4">Maltose/galactoside acetyltransferase domain-containing protein</fullName>
    </recommendedName>
</protein>
<comment type="caution">
    <text evidence="5">The sequence shown here is derived from an EMBL/GenBank/DDBJ whole genome shotgun (WGS) entry which is preliminary data.</text>
</comment>
<dbReference type="OrthoDB" id="25818at2759"/>
<reference evidence="5 6" key="1">
    <citation type="submission" date="2015-04" db="EMBL/GenBank/DDBJ databases">
        <authorList>
            <person name="Heijne W.H."/>
            <person name="Fedorova N.D."/>
            <person name="Nierman W.C."/>
            <person name="Vollebregt A.W."/>
            <person name="Zhao Z."/>
            <person name="Wu L."/>
            <person name="Kumar M."/>
            <person name="Stam H."/>
            <person name="van den Berg M.A."/>
            <person name="Pel H.J."/>
        </authorList>
    </citation>
    <scope>NUCLEOTIDE SEQUENCE [LARGE SCALE GENOMIC DNA]</scope>
    <source>
        <strain evidence="5 6">CBS 393.64</strain>
    </source>
</reference>